<dbReference type="CDD" id="cd16018">
    <property type="entry name" value="Enpp"/>
    <property type="match status" value="1"/>
</dbReference>
<feature type="transmembrane region" description="Helical" evidence="3">
    <location>
        <begin position="46"/>
        <end position="67"/>
    </location>
</feature>
<dbReference type="AlphaFoldDB" id="A0A8R1TLZ4"/>
<dbReference type="InterPro" id="IPR044929">
    <property type="entry name" value="DNA/RNA_non-sp_Endonuclease_sf"/>
</dbReference>
<dbReference type="InterPro" id="IPR002591">
    <property type="entry name" value="Phosphodiest/P_Trfase"/>
</dbReference>
<evidence type="ECO:0000256" key="2">
    <source>
        <dbReference type="ARBA" id="ARBA00023180"/>
    </source>
</evidence>
<proteinExistence type="predicted"/>
<keyword evidence="5" id="KW-1185">Reference proteome</keyword>
<evidence type="ECO:0008006" key="6">
    <source>
        <dbReference type="Google" id="ProtNLM"/>
    </source>
</evidence>
<dbReference type="SUPFAM" id="SSF54060">
    <property type="entry name" value="His-Me finger endonucleases"/>
    <property type="match status" value="1"/>
</dbReference>
<sequence length="723" mass="84019">MLIMDIDENEMNDSRRDFININQNEDMETQYRRNVNETRRKAKVPIFGIIILLIVIGFSLAIIFSSGREKKFKGKERLWANKDCRIDCQKDDFVVKPLLVISFDGFKRSYIDKHIVKTLEHMAECGTSAEYMYGTYPTKTFPNHYSIATGLYPESHGIVDNVIYDDRIKTEFINIRRTKDAQYFNGIPIWNVLEQQNIKTACIFWPGCDLLINNMQPTYNVKYNRSMPYQDRIDQIVSWLEMPASKRPKLIMAYFNQPDFTVHFKENEKISKELKQIDSILDYLFNTLQNLGILNCINTIILSDHGMQKIDYRYYMDRIIDTKDILFANGVVAQIYFPKETNATLQDKIMTTMEELKCPDNANYRVYDKQRIPVRYHFRKSRRIGDIILDGQSGTIFYENFAADYNKTYDHGYDFILSSMHAIFFAYGPNIVRSLVLKPFQNVELFNLMIDQSPSNNGTKGRLNNVLDNIPINKPQRLEPLKECTISDNIEKENKCLHDLSFLVSGNKEMCYLPDCSNDLQSALIKRSDSNFTVALIERINPTSAISRSLPGDKSSEWIATNTNELKVNLHHNFVKGHFIDLEEVTSEYADLNDEIVVISGPIYDFDDKASRLHSQRNSTPSHIFRVIFRCKDSKWLKDEFRCENTNSLDVLSFILPNVPGDYNCLDPLSYLSTNRARLRDIELLTGLEFLPTSRLPEEQLYSDEFSVTLRTLLPEDLWVIAS</sequence>
<dbReference type="Proteomes" id="UP000024404">
    <property type="component" value="Unassembled WGS sequence"/>
</dbReference>
<dbReference type="GO" id="GO:0016787">
    <property type="term" value="F:hydrolase activity"/>
    <property type="evidence" value="ECO:0007669"/>
    <property type="project" value="UniProtKB-KW"/>
</dbReference>
<evidence type="ECO:0000313" key="4">
    <source>
        <dbReference type="EnsemblMetazoa" id="OVOC12054.1"/>
    </source>
</evidence>
<dbReference type="OMA" id="RAHIFEA"/>
<organism evidence="4 5">
    <name type="scientific">Onchocerca volvulus</name>
    <dbReference type="NCBI Taxonomy" id="6282"/>
    <lineage>
        <taxon>Eukaryota</taxon>
        <taxon>Metazoa</taxon>
        <taxon>Ecdysozoa</taxon>
        <taxon>Nematoda</taxon>
        <taxon>Chromadorea</taxon>
        <taxon>Rhabditida</taxon>
        <taxon>Spirurina</taxon>
        <taxon>Spiruromorpha</taxon>
        <taxon>Filarioidea</taxon>
        <taxon>Onchocercidae</taxon>
        <taxon>Onchocerca</taxon>
    </lineage>
</organism>
<dbReference type="Gene3D" id="3.40.570.10">
    <property type="entry name" value="Extracellular Endonuclease, subunit A"/>
    <property type="match status" value="1"/>
</dbReference>
<name>A0A8R1TLZ4_ONCVO</name>
<dbReference type="EnsemblMetazoa" id="OVOC12054.1">
    <property type="protein sequence ID" value="OVOC12054.1"/>
    <property type="gene ID" value="WBGene00248863"/>
</dbReference>
<keyword evidence="3" id="KW-1133">Transmembrane helix</keyword>
<evidence type="ECO:0000256" key="3">
    <source>
        <dbReference type="SAM" id="Phobius"/>
    </source>
</evidence>
<accession>A0A8R1TLZ4</accession>
<dbReference type="GO" id="GO:0031674">
    <property type="term" value="C:I band"/>
    <property type="evidence" value="ECO:0007669"/>
    <property type="project" value="TreeGrafter"/>
</dbReference>
<dbReference type="InterPro" id="IPR044925">
    <property type="entry name" value="His-Me_finger_sf"/>
</dbReference>
<keyword evidence="2" id="KW-0325">Glycoprotein</keyword>
<dbReference type="SUPFAM" id="SSF53649">
    <property type="entry name" value="Alkaline phosphatase-like"/>
    <property type="match status" value="1"/>
</dbReference>
<dbReference type="PANTHER" id="PTHR10151:SF114">
    <property type="entry name" value="ECTONUCLEOTIDE PYROPHOSPHATASE_PHOSPHODIESTERASE C27A7.3"/>
    <property type="match status" value="1"/>
</dbReference>
<keyword evidence="3" id="KW-0472">Membrane</keyword>
<reference evidence="4" key="2">
    <citation type="submission" date="2022-06" db="UniProtKB">
        <authorList>
            <consortium name="EnsemblMetazoa"/>
        </authorList>
    </citation>
    <scope>IDENTIFICATION</scope>
</reference>
<protein>
    <recommendedName>
        <fullName evidence="6">Extracellular Endonuclease subunit A domain-containing protein</fullName>
    </recommendedName>
</protein>
<dbReference type="GO" id="GO:0055120">
    <property type="term" value="C:striated muscle dense body"/>
    <property type="evidence" value="ECO:0007669"/>
    <property type="project" value="TreeGrafter"/>
</dbReference>
<dbReference type="PANTHER" id="PTHR10151">
    <property type="entry name" value="ECTONUCLEOTIDE PYROPHOSPHATASE/PHOSPHODIESTERASE"/>
    <property type="match status" value="1"/>
</dbReference>
<evidence type="ECO:0000256" key="1">
    <source>
        <dbReference type="ARBA" id="ARBA00022801"/>
    </source>
</evidence>
<keyword evidence="1" id="KW-0378">Hydrolase</keyword>
<dbReference type="GO" id="GO:0016529">
    <property type="term" value="C:sarcoplasmic reticulum"/>
    <property type="evidence" value="ECO:0007669"/>
    <property type="project" value="TreeGrafter"/>
</dbReference>
<dbReference type="Gene3D" id="3.30.1360.180">
    <property type="match status" value="1"/>
</dbReference>
<dbReference type="Pfam" id="PF01663">
    <property type="entry name" value="Phosphodiest"/>
    <property type="match status" value="1"/>
</dbReference>
<dbReference type="EMBL" id="CMVM020000393">
    <property type="status" value="NOT_ANNOTATED_CDS"/>
    <property type="molecule type" value="Genomic_DNA"/>
</dbReference>
<keyword evidence="3" id="KW-0812">Transmembrane</keyword>
<evidence type="ECO:0000313" key="5">
    <source>
        <dbReference type="Proteomes" id="UP000024404"/>
    </source>
</evidence>
<dbReference type="Gene3D" id="3.40.720.10">
    <property type="entry name" value="Alkaline Phosphatase, subunit A"/>
    <property type="match status" value="1"/>
</dbReference>
<reference evidence="5" key="1">
    <citation type="submission" date="2013-10" db="EMBL/GenBank/DDBJ databases">
        <title>Genome sequencing of Onchocerca volvulus.</title>
        <authorList>
            <person name="Cotton J."/>
            <person name="Tsai J."/>
            <person name="Stanley E."/>
            <person name="Tracey A."/>
            <person name="Holroyd N."/>
            <person name="Lustigman S."/>
            <person name="Berriman M."/>
        </authorList>
    </citation>
    <scope>NUCLEOTIDE SEQUENCE</scope>
</reference>
<dbReference type="InterPro" id="IPR017850">
    <property type="entry name" value="Alkaline_phosphatase_core_sf"/>
</dbReference>